<dbReference type="Pfam" id="PF01512">
    <property type="entry name" value="Complex1_51K"/>
    <property type="match status" value="1"/>
</dbReference>
<evidence type="ECO:0000313" key="6">
    <source>
        <dbReference type="EMBL" id="MCA9730364.1"/>
    </source>
</evidence>
<dbReference type="PROSITE" id="PS00198">
    <property type="entry name" value="4FE4S_FER_1"/>
    <property type="match status" value="2"/>
</dbReference>
<dbReference type="InterPro" id="IPR017896">
    <property type="entry name" value="4Fe4S_Fe-S-bd"/>
</dbReference>
<dbReference type="PANTHER" id="PTHR43034:SF2">
    <property type="entry name" value="ION-TRANSLOCATING OXIDOREDUCTASE COMPLEX SUBUNIT C"/>
    <property type="match status" value="1"/>
</dbReference>
<dbReference type="InterPro" id="IPR019554">
    <property type="entry name" value="Soluble_ligand-bd"/>
</dbReference>
<evidence type="ECO:0000259" key="5">
    <source>
        <dbReference type="PROSITE" id="PS51379"/>
    </source>
</evidence>
<feature type="non-terminal residue" evidence="6">
    <location>
        <position position="1"/>
    </location>
</feature>
<evidence type="ECO:0000313" key="7">
    <source>
        <dbReference type="Proteomes" id="UP000697710"/>
    </source>
</evidence>
<evidence type="ECO:0000256" key="2">
    <source>
        <dbReference type="ARBA" id="ARBA00022723"/>
    </source>
</evidence>
<dbReference type="PROSITE" id="PS51379">
    <property type="entry name" value="4FE4S_FER_2"/>
    <property type="match status" value="2"/>
</dbReference>
<feature type="domain" description="4Fe-4S ferredoxin-type" evidence="5">
    <location>
        <begin position="172"/>
        <end position="202"/>
    </location>
</feature>
<dbReference type="AlphaFoldDB" id="A0A956RTB5"/>
<dbReference type="NCBIfam" id="TIGR01945">
    <property type="entry name" value="rnfC"/>
    <property type="match status" value="1"/>
</dbReference>
<dbReference type="Gene3D" id="1.10.1060.10">
    <property type="entry name" value="Alpha-helical ferredoxin"/>
    <property type="match status" value="1"/>
</dbReference>
<name>A0A956RTB5_UNCEI</name>
<keyword evidence="4" id="KW-0411">Iron-sulfur</keyword>
<dbReference type="EMBL" id="JAGQHR010001137">
    <property type="protein sequence ID" value="MCA9730364.1"/>
    <property type="molecule type" value="Genomic_DNA"/>
</dbReference>
<sequence length="215" mass="23081">MRVVPLEVKYPQGAEKMLIRAVYGLEVPSGKLPLDVGVVVNNVATMTGIADWFDHRQPLVERVVTVAGPGIRRPSNLLVPVGTPVRAVLEHCGGLEEATREVVMGGPMMGAPLASLDVPVLKGTSGLLAFTEAEARLPTEYTCIKCGRCVEACPQFLNPSRLGRLGRAGRYEEMEAYHALDCVECGSCSFACPSGIPIVQLIRVAKGELREKAAR</sequence>
<dbReference type="Pfam" id="PF12838">
    <property type="entry name" value="Fer4_7"/>
    <property type="match status" value="1"/>
</dbReference>
<evidence type="ECO:0000256" key="4">
    <source>
        <dbReference type="ARBA" id="ARBA00023014"/>
    </source>
</evidence>
<dbReference type="GO" id="GO:0009055">
    <property type="term" value="F:electron transfer activity"/>
    <property type="evidence" value="ECO:0007669"/>
    <property type="project" value="InterPro"/>
</dbReference>
<dbReference type="InterPro" id="IPR010208">
    <property type="entry name" value="Ion_transpt_RnfC/RsxC"/>
</dbReference>
<proteinExistence type="inferred from homology"/>
<organism evidence="6 7">
    <name type="scientific">Eiseniibacteriota bacterium</name>
    <dbReference type="NCBI Taxonomy" id="2212470"/>
    <lineage>
        <taxon>Bacteria</taxon>
        <taxon>Candidatus Eiseniibacteriota</taxon>
    </lineage>
</organism>
<dbReference type="SUPFAM" id="SSF46548">
    <property type="entry name" value="alpha-helical ferredoxin"/>
    <property type="match status" value="1"/>
</dbReference>
<accession>A0A956RTB5</accession>
<evidence type="ECO:0000256" key="3">
    <source>
        <dbReference type="ARBA" id="ARBA00023004"/>
    </source>
</evidence>
<dbReference type="HAMAP" id="MF_00461">
    <property type="entry name" value="RsxC_RnfC"/>
    <property type="match status" value="1"/>
</dbReference>
<comment type="caution">
    <text evidence="6">The sequence shown here is derived from an EMBL/GenBank/DDBJ whole genome shotgun (WGS) entry which is preliminary data.</text>
</comment>
<dbReference type="PANTHER" id="PTHR43034">
    <property type="entry name" value="ION-TRANSLOCATING OXIDOREDUCTASE COMPLEX SUBUNIT C"/>
    <property type="match status" value="1"/>
</dbReference>
<protein>
    <submittedName>
        <fullName evidence="6">RnfABCDGE type electron transport complex subunit C</fullName>
    </submittedName>
</protein>
<keyword evidence="1" id="KW-0004">4Fe-4S</keyword>
<gene>
    <name evidence="6" type="ORF">KC729_21970</name>
</gene>
<dbReference type="InterPro" id="IPR037225">
    <property type="entry name" value="Nuo51_FMN-bd_sf"/>
</dbReference>
<dbReference type="SUPFAM" id="SSF142019">
    <property type="entry name" value="Nqo1 FMN-binding domain-like"/>
    <property type="match status" value="1"/>
</dbReference>
<evidence type="ECO:0000256" key="1">
    <source>
        <dbReference type="ARBA" id="ARBA00022485"/>
    </source>
</evidence>
<keyword evidence="3" id="KW-0408">Iron</keyword>
<dbReference type="GO" id="GO:0051539">
    <property type="term" value="F:4 iron, 4 sulfur cluster binding"/>
    <property type="evidence" value="ECO:0007669"/>
    <property type="project" value="UniProtKB-KW"/>
</dbReference>
<dbReference type="InterPro" id="IPR017900">
    <property type="entry name" value="4Fe4S_Fe_S_CS"/>
</dbReference>
<feature type="domain" description="4Fe-4S ferredoxin-type" evidence="5">
    <location>
        <begin position="133"/>
        <end position="162"/>
    </location>
</feature>
<keyword evidence="2" id="KW-0479">Metal-binding</keyword>
<dbReference type="InterPro" id="IPR011538">
    <property type="entry name" value="Nuo51_FMN-bd"/>
</dbReference>
<dbReference type="GO" id="GO:0016020">
    <property type="term" value="C:membrane"/>
    <property type="evidence" value="ECO:0007669"/>
    <property type="project" value="InterPro"/>
</dbReference>
<dbReference type="GO" id="GO:0046872">
    <property type="term" value="F:metal ion binding"/>
    <property type="evidence" value="ECO:0007669"/>
    <property type="project" value="UniProtKB-KW"/>
</dbReference>
<dbReference type="InterPro" id="IPR009051">
    <property type="entry name" value="Helical_ferredxn"/>
</dbReference>
<dbReference type="Pfam" id="PF10531">
    <property type="entry name" value="SLBB"/>
    <property type="match status" value="1"/>
</dbReference>
<reference evidence="6" key="2">
    <citation type="journal article" date="2021" name="Microbiome">
        <title>Successional dynamics and alternative stable states in a saline activated sludge microbial community over 9 years.</title>
        <authorList>
            <person name="Wang Y."/>
            <person name="Ye J."/>
            <person name="Ju F."/>
            <person name="Liu L."/>
            <person name="Boyd J.A."/>
            <person name="Deng Y."/>
            <person name="Parks D.H."/>
            <person name="Jiang X."/>
            <person name="Yin X."/>
            <person name="Woodcroft B.J."/>
            <person name="Tyson G.W."/>
            <person name="Hugenholtz P."/>
            <person name="Polz M.F."/>
            <person name="Zhang T."/>
        </authorList>
    </citation>
    <scope>NUCLEOTIDE SEQUENCE</scope>
    <source>
        <strain evidence="6">HKST-UBA01</strain>
    </source>
</reference>
<dbReference type="Proteomes" id="UP000697710">
    <property type="component" value="Unassembled WGS sequence"/>
</dbReference>
<dbReference type="Gene3D" id="3.10.20.600">
    <property type="match status" value="1"/>
</dbReference>
<reference evidence="6" key="1">
    <citation type="submission" date="2020-04" db="EMBL/GenBank/DDBJ databases">
        <authorList>
            <person name="Zhang T."/>
        </authorList>
    </citation>
    <scope>NUCLEOTIDE SEQUENCE</scope>
    <source>
        <strain evidence="6">HKST-UBA01</strain>
    </source>
</reference>